<evidence type="ECO:0000313" key="2">
    <source>
        <dbReference type="Proteomes" id="UP000177235"/>
    </source>
</evidence>
<organism evidence="1 2">
    <name type="scientific">Candidatus Doudnabacteria bacterium RIFCSPLOWO2_02_FULL_48_13</name>
    <dbReference type="NCBI Taxonomy" id="1817845"/>
    <lineage>
        <taxon>Bacteria</taxon>
        <taxon>Candidatus Doudnaibacteriota</taxon>
    </lineage>
</organism>
<accession>A0A1F5QC93</accession>
<reference evidence="1 2" key="1">
    <citation type="journal article" date="2016" name="Nat. Commun.">
        <title>Thousands of microbial genomes shed light on interconnected biogeochemical processes in an aquifer system.</title>
        <authorList>
            <person name="Anantharaman K."/>
            <person name="Brown C.T."/>
            <person name="Hug L.A."/>
            <person name="Sharon I."/>
            <person name="Castelle C.J."/>
            <person name="Probst A.J."/>
            <person name="Thomas B.C."/>
            <person name="Singh A."/>
            <person name="Wilkins M.J."/>
            <person name="Karaoz U."/>
            <person name="Brodie E.L."/>
            <person name="Williams K.H."/>
            <person name="Hubbard S.S."/>
            <person name="Banfield J.F."/>
        </authorList>
    </citation>
    <scope>NUCLEOTIDE SEQUENCE [LARGE SCALE GENOMIC DNA]</scope>
</reference>
<protein>
    <submittedName>
        <fullName evidence="1">Uncharacterized protein</fullName>
    </submittedName>
</protein>
<comment type="caution">
    <text evidence="1">The sequence shown here is derived from an EMBL/GenBank/DDBJ whole genome shotgun (WGS) entry which is preliminary data.</text>
</comment>
<sequence length="140" mass="15536">MELKVGQRIKSANPAQKILVFQDPNGRLYAGIFEGVQGVAVAASGEIGYEIATDKVRLKDKTCFGDELVIINEVDEDGLHYATIDTVNRVAPRERQEHYRPRMAPIALPGDSASFSRVELALIGKRKKQQARKFAGRPRT</sequence>
<evidence type="ECO:0000313" key="1">
    <source>
        <dbReference type="EMBL" id="OGE99768.1"/>
    </source>
</evidence>
<proteinExistence type="predicted"/>
<dbReference type="AlphaFoldDB" id="A0A1F5QC93"/>
<dbReference type="Proteomes" id="UP000177235">
    <property type="component" value="Unassembled WGS sequence"/>
</dbReference>
<name>A0A1F5QC93_9BACT</name>
<dbReference type="EMBL" id="MFFF01000016">
    <property type="protein sequence ID" value="OGE99768.1"/>
    <property type="molecule type" value="Genomic_DNA"/>
</dbReference>
<gene>
    <name evidence="1" type="ORF">A3J05_02805</name>
</gene>